<reference evidence="1" key="1">
    <citation type="submission" date="2016-04" db="EMBL/GenBank/DDBJ databases">
        <authorList>
            <person name="Evans L.H."/>
            <person name="Alamgir A."/>
            <person name="Owens N."/>
            <person name="Weber N.D."/>
            <person name="Virtaneva K."/>
            <person name="Barbian K."/>
            <person name="Babar A."/>
            <person name="Rosenke K."/>
        </authorList>
    </citation>
    <scope>NUCLEOTIDE SEQUENCE</scope>
    <source>
        <strain evidence="1">92-2</strain>
    </source>
</reference>
<name>A0A212KEK5_9BACT</name>
<protein>
    <submittedName>
        <fullName evidence="1">Uncharacterized protein</fullName>
    </submittedName>
</protein>
<gene>
    <name evidence="1" type="ORF">KM92DES2_12878</name>
</gene>
<dbReference type="AlphaFoldDB" id="A0A212KEK5"/>
<dbReference type="RefSeq" id="WP_296936961.1">
    <property type="nucleotide sequence ID" value="NZ_CABSIF010000018.1"/>
</dbReference>
<accession>A0A212KEK5</accession>
<sequence>MLHKQISRVADKLDNICAGTTSDQQLLAMSVRNLRAISEDVECLEAHFTPCNQNQQEEDTHAA</sequence>
<evidence type="ECO:0000313" key="1">
    <source>
        <dbReference type="EMBL" id="SBW10071.1"/>
    </source>
</evidence>
<dbReference type="EMBL" id="FLUP01000001">
    <property type="protein sequence ID" value="SBW10071.1"/>
    <property type="molecule type" value="Genomic_DNA"/>
</dbReference>
<organism evidence="1">
    <name type="scientific">uncultured Desulfovibrio sp</name>
    <dbReference type="NCBI Taxonomy" id="167968"/>
    <lineage>
        <taxon>Bacteria</taxon>
        <taxon>Pseudomonadati</taxon>
        <taxon>Thermodesulfobacteriota</taxon>
        <taxon>Desulfovibrionia</taxon>
        <taxon>Desulfovibrionales</taxon>
        <taxon>Desulfovibrionaceae</taxon>
        <taxon>Desulfovibrio</taxon>
        <taxon>environmental samples</taxon>
    </lineage>
</organism>
<proteinExistence type="predicted"/>